<sequence length="1334" mass="147291">MESEPRRQLQTPAVHRWFPSISSRHNAVAVRSGPGPPDKLAETGRHVVPGEDCGRILFVATRSDRWQLDTKGHEGGVACAFVTWAGKDGWWMMMEVLGAFERCGTFAGLTTDFTVTPGPTARGPETGDRDHSERSLRAPRTKAGRMLRPTPPTPKSKSDGSDELRGCPSLLTSRTPRKCQSSPLSQSYLFGLNRSDGGPARRSVGAVVNWLGSWGDAEEKRHRRGDDVIRGYGRRPGPLLRDNLEGGARKNLVAAWDLGSGSMCYRGRRRSRPGKPMIEEARDPVAELPFGIKGVEEPQDPESHSHRTVVRDIVPSRRSRPRMPMIEPSLKIMYRTAVRDKCGRGDARLPFAKPTSGDQRLRLARPAMSKSLLPTRRWVLGVEVTHTTWKTMIAELPFGMYVCGRAAAQGLRNQSSRTAVRDVCGRAAAQGLKNQGSRTAVRYVEVERRSIPLPADVRNPPPSTRRFSAKGRGHAHDLRDRDGRISVRDEGGRGDARYPLPSGHASGPPCLPTRRFSAKGRGHAHDLRDHDRGRGDARYPLPSGRPEVRGRDTVEVTPATRETMIAEPTVRDGGVAELRSRLKIPMKAKIAESPGCSKHRWSSRSGPESQNSRIAGMCGGEPRSRLKTPMRIAGMCVASALKAQNTMVELRSDLESQNSRIAGMLKIPMVERRSDLENRRRAAETARDWAVLWNRFLTGVYTRRLFINMICGADRRCDAIGRGGGVMLSRPPFSINRELRSSSLTLPSSSFKLVCDGSSFHFLLLCFFLLLPISYNPRRRSPIVVSSFSPSSDVEAARALESLNVAARPRLRLGWRMVGILVALQRRRNADPVPKGFATTADALEAGLRLPLHPVIVACISLWRISPSQITPNSWRYLVVFLGECHYANIAPTRNLFLSCFRLFKGSGGYFLAARPGFRVSGAPTNNKGWKRRFFFVQCQGDWGPSTTLLGRVPRRAHLERRIKSALGVGRRWMVNLRSFHDSGAPRGPSPRSPAVTKRAGDGSPRTVEEGRQKKRARSKDMVDLEAPAAMPAGASERPGTSPSAERAGPRQGATGRGQRPPSMQDLCRGTSGKGEPFLSRMMGRSFGQRSDPLVARWHGLSRGDKVWVGGEPSARYLRGALHPDMARDLYTLPSEALLAKSAKSVLWGLHYTTALLDRVHDCSERNLGCAARLEEARAGRDPRRFFCRLARRPRARGRLGGEAGLRSSSDGKARTASGEKRPRDWRQGGLEEAGCEPPGEALAAAESGRAYKKSEGFLLGWAGRAVMSSGLSGRENPPFHAHEDRSRHAGEVPSATFLKLRHEDLFLYSEGYLLSICIPSSRLRAHFVIPTFW</sequence>
<feature type="region of interest" description="Disordered" evidence="1">
    <location>
        <begin position="590"/>
        <end position="622"/>
    </location>
</feature>
<gene>
    <name evidence="3" type="ORF">MUK42_36036</name>
</gene>
<feature type="region of interest" description="Disordered" evidence="1">
    <location>
        <begin position="980"/>
        <end position="1077"/>
    </location>
</feature>
<dbReference type="InterPro" id="IPR007321">
    <property type="entry name" value="Transposase_28"/>
</dbReference>
<reference evidence="3" key="1">
    <citation type="submission" date="2022-05" db="EMBL/GenBank/DDBJ databases">
        <title>The Musa troglodytarum L. genome provides insights into the mechanism of non-climacteric behaviour and enrichment of carotenoids.</title>
        <authorList>
            <person name="Wang J."/>
        </authorList>
    </citation>
    <scope>NUCLEOTIDE SEQUENCE</scope>
    <source>
        <tissue evidence="3">Leaf</tissue>
    </source>
</reference>
<feature type="compositionally biased region" description="Basic and acidic residues" evidence="1">
    <location>
        <begin position="125"/>
        <end position="136"/>
    </location>
</feature>
<keyword evidence="4" id="KW-1185">Reference proteome</keyword>
<dbReference type="EMBL" id="CP097509">
    <property type="protein sequence ID" value="URE17424.1"/>
    <property type="molecule type" value="Genomic_DNA"/>
</dbReference>
<feature type="compositionally biased region" description="Basic and acidic residues" evidence="1">
    <location>
        <begin position="523"/>
        <end position="537"/>
    </location>
</feature>
<feature type="compositionally biased region" description="Basic and acidic residues" evidence="1">
    <location>
        <begin position="1210"/>
        <end position="1227"/>
    </location>
</feature>
<feature type="compositionally biased region" description="Basic and acidic residues" evidence="1">
    <location>
        <begin position="156"/>
        <end position="165"/>
    </location>
</feature>
<feature type="domain" description="Transposase (putative) gypsy type" evidence="2">
    <location>
        <begin position="841"/>
        <end position="903"/>
    </location>
</feature>
<dbReference type="OrthoDB" id="671678at2759"/>
<dbReference type="PANTHER" id="PTHR31099">
    <property type="entry name" value="OS06G0165300 PROTEIN"/>
    <property type="match status" value="1"/>
</dbReference>
<feature type="region of interest" description="Disordered" evidence="1">
    <location>
        <begin position="111"/>
        <end position="183"/>
    </location>
</feature>
<dbReference type="Proteomes" id="UP001055439">
    <property type="component" value="Chromosome 7"/>
</dbReference>
<feature type="compositionally biased region" description="Polar residues" evidence="1">
    <location>
        <begin position="603"/>
        <end position="613"/>
    </location>
</feature>
<evidence type="ECO:0000313" key="4">
    <source>
        <dbReference type="Proteomes" id="UP001055439"/>
    </source>
</evidence>
<proteinExistence type="predicted"/>
<feature type="compositionally biased region" description="Polar residues" evidence="1">
    <location>
        <begin position="170"/>
        <end position="183"/>
    </location>
</feature>
<dbReference type="Pfam" id="PF04195">
    <property type="entry name" value="Transposase_28"/>
    <property type="match status" value="1"/>
</dbReference>
<feature type="compositionally biased region" description="Basic and acidic residues" evidence="1">
    <location>
        <begin position="474"/>
        <end position="496"/>
    </location>
</feature>
<evidence type="ECO:0000313" key="3">
    <source>
        <dbReference type="EMBL" id="URE17424.1"/>
    </source>
</evidence>
<evidence type="ECO:0000259" key="2">
    <source>
        <dbReference type="Pfam" id="PF04195"/>
    </source>
</evidence>
<dbReference type="PANTHER" id="PTHR31099:SF28">
    <property type="entry name" value="F5J5.12"/>
    <property type="match status" value="1"/>
</dbReference>
<protein>
    <submittedName>
        <fullName evidence="3">Gypsy type transposon</fullName>
    </submittedName>
</protein>
<evidence type="ECO:0000256" key="1">
    <source>
        <dbReference type="SAM" id="MobiDB-lite"/>
    </source>
</evidence>
<feature type="region of interest" description="Disordered" evidence="1">
    <location>
        <begin position="1199"/>
        <end position="1238"/>
    </location>
</feature>
<feature type="region of interest" description="Disordered" evidence="1">
    <location>
        <begin position="453"/>
        <end position="549"/>
    </location>
</feature>
<organism evidence="3 4">
    <name type="scientific">Musa troglodytarum</name>
    <name type="common">fe'i banana</name>
    <dbReference type="NCBI Taxonomy" id="320322"/>
    <lineage>
        <taxon>Eukaryota</taxon>
        <taxon>Viridiplantae</taxon>
        <taxon>Streptophyta</taxon>
        <taxon>Embryophyta</taxon>
        <taxon>Tracheophyta</taxon>
        <taxon>Spermatophyta</taxon>
        <taxon>Magnoliopsida</taxon>
        <taxon>Liliopsida</taxon>
        <taxon>Zingiberales</taxon>
        <taxon>Musaceae</taxon>
        <taxon>Musa</taxon>
    </lineage>
</organism>
<accession>A0A9E7GSR1</accession>
<name>A0A9E7GSR1_9LILI</name>